<evidence type="ECO:0000256" key="1">
    <source>
        <dbReference type="SAM" id="MobiDB-lite"/>
    </source>
</evidence>
<name>E3LG24_CAERE</name>
<evidence type="ECO:0000313" key="3">
    <source>
        <dbReference type="Proteomes" id="UP000008281"/>
    </source>
</evidence>
<dbReference type="Proteomes" id="UP000008281">
    <property type="component" value="Unassembled WGS sequence"/>
</dbReference>
<dbReference type="HOGENOM" id="CLU_114253_0_0_1"/>
<gene>
    <name evidence="2" type="ORF">CRE_01883</name>
</gene>
<dbReference type="FunCoup" id="E3LG24">
    <property type="interactions" value="105"/>
</dbReference>
<keyword evidence="3" id="KW-1185">Reference proteome</keyword>
<dbReference type="eggNOG" id="ENOG502R1EP">
    <property type="taxonomic scope" value="Eukaryota"/>
</dbReference>
<feature type="region of interest" description="Disordered" evidence="1">
    <location>
        <begin position="52"/>
        <end position="109"/>
    </location>
</feature>
<dbReference type="InParanoid" id="E3LG24"/>
<dbReference type="AlphaFoldDB" id="E3LG24"/>
<feature type="compositionally biased region" description="Polar residues" evidence="1">
    <location>
        <begin position="189"/>
        <end position="209"/>
    </location>
</feature>
<feature type="compositionally biased region" description="Acidic residues" evidence="1">
    <location>
        <begin position="83"/>
        <end position="93"/>
    </location>
</feature>
<dbReference type="EMBL" id="DS268408">
    <property type="protein sequence ID" value="EFO85878.1"/>
    <property type="molecule type" value="Genomic_DNA"/>
</dbReference>
<reference evidence="2" key="1">
    <citation type="submission" date="2007-07" db="EMBL/GenBank/DDBJ databases">
        <title>PCAP assembly of the Caenorhabditis remanei genome.</title>
        <authorList>
            <consortium name="The Caenorhabditis remanei Sequencing Consortium"/>
            <person name="Wilson R.K."/>
        </authorList>
    </citation>
    <scope>NUCLEOTIDE SEQUENCE [LARGE SCALE GENOMIC DNA]</scope>
    <source>
        <strain evidence="2">PB4641</strain>
    </source>
</reference>
<dbReference type="OrthoDB" id="5842689at2759"/>
<protein>
    <submittedName>
        <fullName evidence="2">Uncharacterized protein</fullName>
    </submittedName>
</protein>
<proteinExistence type="predicted"/>
<dbReference type="OMA" id="FQRNDST"/>
<dbReference type="KEGG" id="crq:GCK72_005624"/>
<sequence length="209" mass="23485">MKHFFLITFLSFPVRKPRPFSLPLITLLPLNVFPQPHSFSFLPVMTATTSTSTSSHRFASEPRPPTLTKRRDDRIRNFNSFDDITESEEEDIQEPTSSNSSTTSERSPYAVYEQEKLSAAKMRSFSLTNNPFLSPKAIRQFFPPTPRLSRGFSDPVVRRKSSLPTILSCHSPDHSDDFLGLPPIPEATTPASPSTNAPANNPFQRNDST</sequence>
<dbReference type="CTD" id="9822584"/>
<evidence type="ECO:0000313" key="2">
    <source>
        <dbReference type="EMBL" id="EFO85878.1"/>
    </source>
</evidence>
<accession>E3LG24</accession>
<feature type="region of interest" description="Disordered" evidence="1">
    <location>
        <begin position="167"/>
        <end position="209"/>
    </location>
</feature>
<organism evidence="3">
    <name type="scientific">Caenorhabditis remanei</name>
    <name type="common">Caenorhabditis vulgaris</name>
    <dbReference type="NCBI Taxonomy" id="31234"/>
    <lineage>
        <taxon>Eukaryota</taxon>
        <taxon>Metazoa</taxon>
        <taxon>Ecdysozoa</taxon>
        <taxon>Nematoda</taxon>
        <taxon>Chromadorea</taxon>
        <taxon>Rhabditida</taxon>
        <taxon>Rhabditina</taxon>
        <taxon>Rhabditomorpha</taxon>
        <taxon>Rhabditoidea</taxon>
        <taxon>Rhabditidae</taxon>
        <taxon>Peloderinae</taxon>
        <taxon>Caenorhabditis</taxon>
    </lineage>
</organism>
<dbReference type="GeneID" id="9822584"/>